<gene>
    <name evidence="3" type="primary">101891857</name>
    <name evidence="5" type="synonym">LOC101891857</name>
</gene>
<evidence type="ECO:0000313" key="3">
    <source>
        <dbReference type="EnsemblMetazoa" id="MDOA004530-PA"/>
    </source>
</evidence>
<dbReference type="InterPro" id="IPR012464">
    <property type="entry name" value="DUF1676"/>
</dbReference>
<dbReference type="VEuPathDB" id="VectorBase:MDOA004530"/>
<keyword evidence="4" id="KW-1185">Reference proteome</keyword>
<keyword evidence="1" id="KW-0472">Membrane</keyword>
<dbReference type="GeneID" id="101891857"/>
<dbReference type="AlphaFoldDB" id="A0A1I8MG39"/>
<accession>A0A1I8MG39</accession>
<reference evidence="5" key="2">
    <citation type="submission" date="2025-04" db="UniProtKB">
        <authorList>
            <consortium name="RefSeq"/>
        </authorList>
    </citation>
    <scope>IDENTIFICATION</scope>
    <source>
        <strain evidence="5">Aabys</strain>
    </source>
</reference>
<evidence type="ECO:0000313" key="5">
    <source>
        <dbReference type="RefSeq" id="XP_005176903.1"/>
    </source>
</evidence>
<dbReference type="PANTHER" id="PTHR21879">
    <property type="entry name" value="FI03362P-RELATED-RELATED"/>
    <property type="match status" value="1"/>
</dbReference>
<dbReference type="EnsemblMetazoa" id="MDOA004530-RA">
    <property type="protein sequence ID" value="MDOA004530-PA"/>
    <property type="gene ID" value="MDOA004530"/>
</dbReference>
<dbReference type="Pfam" id="PF07898">
    <property type="entry name" value="DUF1676"/>
    <property type="match status" value="1"/>
</dbReference>
<feature type="signal peptide" evidence="2">
    <location>
        <begin position="1"/>
        <end position="24"/>
    </location>
</feature>
<organism evidence="3">
    <name type="scientific">Musca domestica</name>
    <name type="common">House fly</name>
    <dbReference type="NCBI Taxonomy" id="7370"/>
    <lineage>
        <taxon>Eukaryota</taxon>
        <taxon>Metazoa</taxon>
        <taxon>Ecdysozoa</taxon>
        <taxon>Arthropoda</taxon>
        <taxon>Hexapoda</taxon>
        <taxon>Insecta</taxon>
        <taxon>Pterygota</taxon>
        <taxon>Neoptera</taxon>
        <taxon>Endopterygota</taxon>
        <taxon>Diptera</taxon>
        <taxon>Brachycera</taxon>
        <taxon>Muscomorpha</taxon>
        <taxon>Muscoidea</taxon>
        <taxon>Muscidae</taxon>
        <taxon>Musca</taxon>
    </lineage>
</organism>
<dbReference type="VEuPathDB" id="VectorBase:MDOMA2_015234"/>
<name>A0A1I8MG39_MUSDO</name>
<dbReference type="PANTHER" id="PTHR21879:SF2">
    <property type="entry name" value="OSIRIS 20"/>
    <property type="match status" value="1"/>
</dbReference>
<sequence>MAFRFTQFLAVGCLLLAVAAPLNAAVVDNAVAEPRIDSSEELISSIVDNCFNSNALRCLNEKVLTYLDTVAGVDEDVTGRALNDDVVDSVIADRVGRILKNNEIRVQLPETVFANSVVTYRADRGFDLEIPESTDARGHKKKNNKLFLPLLLLLKLKMGVVMPILMALLKLKVFKALILSKIAIKLVLGFLFYQLIQKLGGAKMSMTPVPAASSYDPSSWETPSGGPYARSDAHYMAYNNYHPNSYSSSS</sequence>
<feature type="transmembrane region" description="Helical" evidence="1">
    <location>
        <begin position="146"/>
        <end position="169"/>
    </location>
</feature>
<keyword evidence="1" id="KW-0812">Transmembrane</keyword>
<evidence type="ECO:0000256" key="1">
    <source>
        <dbReference type="SAM" id="Phobius"/>
    </source>
</evidence>
<keyword evidence="2" id="KW-0732">Signal</keyword>
<feature type="chain" id="PRO_5044560317" evidence="2">
    <location>
        <begin position="25"/>
        <end position="250"/>
    </location>
</feature>
<dbReference type="STRING" id="7370.A0A1I8MG39"/>
<dbReference type="RefSeq" id="XP_005176903.1">
    <property type="nucleotide sequence ID" value="XM_005176846.3"/>
</dbReference>
<protein>
    <submittedName>
        <fullName evidence="5">Uncharacterized protein LOC101891857</fullName>
    </submittedName>
</protein>
<evidence type="ECO:0000256" key="2">
    <source>
        <dbReference type="SAM" id="SignalP"/>
    </source>
</evidence>
<dbReference type="KEGG" id="mde:101891857"/>
<keyword evidence="1" id="KW-1133">Transmembrane helix</keyword>
<proteinExistence type="predicted"/>
<dbReference type="OrthoDB" id="6631139at2759"/>
<dbReference type="eggNOG" id="ENOG502S0D3">
    <property type="taxonomic scope" value="Eukaryota"/>
</dbReference>
<dbReference type="Proteomes" id="UP001652621">
    <property type="component" value="Unplaced"/>
</dbReference>
<evidence type="ECO:0000313" key="4">
    <source>
        <dbReference type="Proteomes" id="UP001652621"/>
    </source>
</evidence>
<dbReference type="GO" id="GO:0016020">
    <property type="term" value="C:membrane"/>
    <property type="evidence" value="ECO:0007669"/>
    <property type="project" value="TreeGrafter"/>
</dbReference>
<feature type="transmembrane region" description="Helical" evidence="1">
    <location>
        <begin position="176"/>
        <end position="196"/>
    </location>
</feature>
<reference evidence="3" key="1">
    <citation type="submission" date="2020-05" db="UniProtKB">
        <authorList>
            <consortium name="EnsemblMetazoa"/>
        </authorList>
    </citation>
    <scope>IDENTIFICATION</scope>
    <source>
        <strain evidence="3">Aabys</strain>
    </source>
</reference>